<proteinExistence type="predicted"/>
<comment type="caution">
    <text evidence="1">The sequence shown here is derived from an EMBL/GenBank/DDBJ whole genome shotgun (WGS) entry which is preliminary data.</text>
</comment>
<dbReference type="PANTHER" id="PTHR33050">
    <property type="entry name" value="REVERSE TRANSCRIPTASE DOMAIN-CONTAINING PROTEIN"/>
    <property type="match status" value="1"/>
</dbReference>
<dbReference type="AlphaFoldDB" id="A0A812S627"/>
<keyword evidence="2" id="KW-1185">Reference proteome</keyword>
<dbReference type="SUPFAM" id="SSF56672">
    <property type="entry name" value="DNA/RNA polymerases"/>
    <property type="match status" value="1"/>
</dbReference>
<feature type="non-terminal residue" evidence="1">
    <location>
        <position position="1"/>
    </location>
</feature>
<dbReference type="OrthoDB" id="443669at2759"/>
<reference evidence="1" key="1">
    <citation type="submission" date="2021-02" db="EMBL/GenBank/DDBJ databases">
        <authorList>
            <person name="Dougan E. K."/>
            <person name="Rhodes N."/>
            <person name="Thang M."/>
            <person name="Chan C."/>
        </authorList>
    </citation>
    <scope>NUCLEOTIDE SEQUENCE</scope>
</reference>
<dbReference type="PANTHER" id="PTHR33050:SF7">
    <property type="entry name" value="RIBONUCLEASE H"/>
    <property type="match status" value="1"/>
</dbReference>
<sequence length="396" mass="44423">MHAGKLAGFALDVKSAHKTVRVRPSDQGLLGVTLPSADGSGPRYLFYQVCPFGANFSALWFQRLGSFFLRVLHLWLWLRHALLGYVDDFPLLQDEDVIALFSCLVLAFCAMFGIPVSHAKLQLGRGIVWIGWRFGFGSGAFCVPLDKSLKLKRLLQEALSGRHVRRRTMDKVLGLLQWLCKLFRPFKPWLQPIYADANRPLATNHSIAPGDWPGLALYLNDSLIFVATPPGTSITPGSRLLEARHMALSSKKDLAKVPTSKRIWMRVTDPSTTRRKLSASSRESLAFWLEWWCDLPPLYFPFKSLQQAFAQLGLMLCLRSVVPSARWVVRMRTLSDNTGAKAGTNKLYSSHFPLSAFLKKLCMLACLTGIERDVGHVSGEKNDDADWLSRCGMTQQ</sequence>
<dbReference type="Proteomes" id="UP000649617">
    <property type="component" value="Unassembled WGS sequence"/>
</dbReference>
<gene>
    <name evidence="1" type="ORF">SPIL2461_LOCUS11656</name>
</gene>
<evidence type="ECO:0008006" key="3">
    <source>
        <dbReference type="Google" id="ProtNLM"/>
    </source>
</evidence>
<evidence type="ECO:0000313" key="1">
    <source>
        <dbReference type="EMBL" id="CAE7464795.1"/>
    </source>
</evidence>
<dbReference type="InterPro" id="IPR052055">
    <property type="entry name" value="Hepadnavirus_pol/RT"/>
</dbReference>
<dbReference type="EMBL" id="CAJNIZ010022890">
    <property type="protein sequence ID" value="CAE7464795.1"/>
    <property type="molecule type" value="Genomic_DNA"/>
</dbReference>
<protein>
    <recommendedName>
        <fullName evidence="3">Reverse transcriptase domain-containing protein</fullName>
    </recommendedName>
</protein>
<name>A0A812S627_SYMPI</name>
<accession>A0A812S627</accession>
<dbReference type="InterPro" id="IPR043502">
    <property type="entry name" value="DNA/RNA_pol_sf"/>
</dbReference>
<organism evidence="1 2">
    <name type="scientific">Symbiodinium pilosum</name>
    <name type="common">Dinoflagellate</name>
    <dbReference type="NCBI Taxonomy" id="2952"/>
    <lineage>
        <taxon>Eukaryota</taxon>
        <taxon>Sar</taxon>
        <taxon>Alveolata</taxon>
        <taxon>Dinophyceae</taxon>
        <taxon>Suessiales</taxon>
        <taxon>Symbiodiniaceae</taxon>
        <taxon>Symbiodinium</taxon>
    </lineage>
</organism>
<evidence type="ECO:0000313" key="2">
    <source>
        <dbReference type="Proteomes" id="UP000649617"/>
    </source>
</evidence>